<dbReference type="KEGG" id="cal:CAALFM_CR09930WA"/>
<feature type="compositionally biased region" description="Basic residues" evidence="1">
    <location>
        <begin position="273"/>
        <end position="286"/>
    </location>
</feature>
<feature type="compositionally biased region" description="Low complexity" evidence="1">
    <location>
        <begin position="313"/>
        <end position="327"/>
    </location>
</feature>
<dbReference type="InParanoid" id="A0A1D8PU39"/>
<dbReference type="InterPro" id="IPR021264">
    <property type="entry name" value="AFUB_079030/YDR124W-like"/>
</dbReference>
<gene>
    <name evidence="4" type="ordered locus">CAALFM_CR09930WA</name>
    <name evidence="3" type="ordered locus">orf19.7567</name>
</gene>
<dbReference type="InterPro" id="IPR047092">
    <property type="entry name" value="AFUB_07903/YDR124W-like_hel"/>
</dbReference>
<feature type="region of interest" description="Disordered" evidence="1">
    <location>
        <begin position="308"/>
        <end position="335"/>
    </location>
</feature>
<protein>
    <recommendedName>
        <fullName evidence="2">Subtelomeric hrmA-associated cluster protein AFUB-079030/YDR124W-like helical bundle domain-containing protein</fullName>
    </recommendedName>
</protein>
<feature type="region of interest" description="Disordered" evidence="1">
    <location>
        <begin position="257"/>
        <end position="287"/>
    </location>
</feature>
<keyword evidence="5" id="KW-1185">Reference proteome</keyword>
<name>A0A1D8PU39_CANAL</name>
<accession>A0A1D8PU39</accession>
<dbReference type="RefSeq" id="XP_719329.1">
    <property type="nucleotide sequence ID" value="XM_714236.1"/>
</dbReference>
<reference evidence="4 5" key="3">
    <citation type="journal article" date="2013" name="Genome Biol.">
        <title>Assembly of a phased diploid Candida albicans genome facilitates allele-specific measurements and provides a simple model for repeat and indel structure.</title>
        <authorList>
            <person name="Muzzey D."/>
            <person name="Schwartz K."/>
            <person name="Weissman J.S."/>
            <person name="Sherlock G."/>
        </authorList>
    </citation>
    <scope>NUCLEOTIDE SEQUENCE [LARGE SCALE GENOMIC DNA]</scope>
    <source>
        <strain evidence="5">SC5314 / ATCC MYA-2876</strain>
    </source>
</reference>
<evidence type="ECO:0000313" key="4">
    <source>
        <dbReference type="EMBL" id="AOW31648.1"/>
    </source>
</evidence>
<evidence type="ECO:0000256" key="1">
    <source>
        <dbReference type="SAM" id="MobiDB-lite"/>
    </source>
</evidence>
<feature type="domain" description="Subtelomeric hrmA-associated cluster protein AFUB-079030/YDR124W-like helical bundle" evidence="2">
    <location>
        <begin position="83"/>
        <end position="192"/>
    </location>
</feature>
<reference evidence="4 5" key="1">
    <citation type="journal article" date="2004" name="Proc. Natl. Acad. Sci. U.S.A.">
        <title>The diploid genome sequence of Candida albicans.</title>
        <authorList>
            <person name="Jones T."/>
            <person name="Federspiel N.A."/>
            <person name="Chibana H."/>
            <person name="Dungan J."/>
            <person name="Kalman S."/>
            <person name="Magee B.B."/>
            <person name="Newport G."/>
            <person name="Thorstenson Y.R."/>
            <person name="Agabian N."/>
            <person name="Magee P.T."/>
            <person name="Davis R.W."/>
            <person name="Scherer S."/>
        </authorList>
    </citation>
    <scope>NUCLEOTIDE SEQUENCE [LARGE SCALE GENOMIC DNA]</scope>
    <source>
        <strain evidence="5">SC5314 / ATCC MYA-2876</strain>
    </source>
</reference>
<organism evidence="4 5">
    <name type="scientific">Candida albicans (strain SC5314 / ATCC MYA-2876)</name>
    <name type="common">Yeast</name>
    <dbReference type="NCBI Taxonomy" id="237561"/>
    <lineage>
        <taxon>Eukaryota</taxon>
        <taxon>Fungi</taxon>
        <taxon>Dikarya</taxon>
        <taxon>Ascomycota</taxon>
        <taxon>Saccharomycotina</taxon>
        <taxon>Pichiomycetes</taxon>
        <taxon>Debaryomycetaceae</taxon>
        <taxon>Candida/Lodderomyces clade</taxon>
        <taxon>Candida</taxon>
    </lineage>
</organism>
<dbReference type="OrthoDB" id="5338458at2759"/>
<dbReference type="EMBL" id="CP017630">
    <property type="protein sequence ID" value="AOW31648.1"/>
    <property type="molecule type" value="Genomic_DNA"/>
</dbReference>
<dbReference type="Pfam" id="PF11001">
    <property type="entry name" value="AFUB_07903_YDR124W_hel"/>
    <property type="match status" value="1"/>
</dbReference>
<proteinExistence type="predicted"/>
<dbReference type="PANTHER" id="PTHR36102">
    <property type="entry name" value="CHROMOSOME 10, WHOLE GENOME SHOTGUN SEQUENCE"/>
    <property type="match status" value="1"/>
</dbReference>
<dbReference type="OMA" id="EPEEINC"/>
<dbReference type="AlphaFoldDB" id="A0A1D8PU39"/>
<evidence type="ECO:0000313" key="5">
    <source>
        <dbReference type="Proteomes" id="UP000000559"/>
    </source>
</evidence>
<dbReference type="eggNOG" id="ENOG502S0ES">
    <property type="taxonomic scope" value="Eukaryota"/>
</dbReference>
<feature type="compositionally biased region" description="Polar residues" evidence="1">
    <location>
        <begin position="262"/>
        <end position="271"/>
    </location>
</feature>
<evidence type="ECO:0000259" key="2">
    <source>
        <dbReference type="Pfam" id="PF11001"/>
    </source>
</evidence>
<reference evidence="4 5" key="2">
    <citation type="journal article" date="2007" name="Genome Biol.">
        <title>Assembly of the Candida albicans genome into sixteen supercontigs aligned on the eight chromosomes.</title>
        <authorList>
            <person name="van het Hoog M."/>
            <person name="Rast T.J."/>
            <person name="Martchenko M."/>
            <person name="Grindle S."/>
            <person name="Dignard D."/>
            <person name="Hogues H."/>
            <person name="Cuomo C."/>
            <person name="Berriman M."/>
            <person name="Scherer S."/>
            <person name="Magee B.B."/>
            <person name="Whiteway M."/>
            <person name="Chibana H."/>
            <person name="Nantel A."/>
            <person name="Magee P.T."/>
        </authorList>
    </citation>
    <scope>GENOME REANNOTATION</scope>
    <source>
        <strain evidence="5">SC5314 / ATCC MYA-2876</strain>
    </source>
</reference>
<evidence type="ECO:0000313" key="3">
    <source>
        <dbReference type="CGD" id="CAL0000179961"/>
    </source>
</evidence>
<dbReference type="GeneID" id="3639029"/>
<dbReference type="STRING" id="237561.A0A1D8PU39"/>
<dbReference type="VEuPathDB" id="FungiDB:CR_09930W_A"/>
<dbReference type="PANTHER" id="PTHR36102:SF1">
    <property type="entry name" value="YDR124W-LIKE HELICAL BUNDLE DOMAIN-CONTAINING PROTEIN"/>
    <property type="match status" value="1"/>
</dbReference>
<dbReference type="Proteomes" id="UP000000559">
    <property type="component" value="Chromosome R"/>
</dbReference>
<dbReference type="CGD" id="CAL0000179961">
    <property type="gene designation" value="orf19.7567"/>
</dbReference>
<sequence length="429" mass="49811">MGYPEELEKIKELLEEASATCNFKYMLITQGISPTTDVAFTYSKHFTHEEVNDYRVVFGRSFTSIRPVLNRTYTLKLSRSSDNWDAITRQLHDLFNSLNQGVCKEIAKLWIRILAPNKQKHFPYSKKDVVPNWWPRDVVHTEPDHLRKEDRIKVLINVVTNKNFKFRDVDTKSIKTKVEHTEAIIHEIIYIAYLAGLFYFGHDRDNETYDILSSNDRKLLEQDEIEFEVSDFRYFGNEGISQSKIKDEYLNENLFRLKGGNTEPTKQSTKQSNKVKKPRKLSKKSSTKALAKVKLDLLDPQENFDLRITPEAQPRSQSPLQLPQSTPKDPAPEFEFPFQDTASKSDLMMHTQGDEMSLDPTFDPNTGYHIVPNTAPDYMQNYFNMNNDNYVDPAAAYIPDPSETSQYISQGVKKKWEDKLDSLFEEDFG</sequence>